<reference evidence="1 2" key="1">
    <citation type="journal article" date="2016" name="Nat. Commun.">
        <title>Thousands of microbial genomes shed light on interconnected biogeochemical processes in an aquifer system.</title>
        <authorList>
            <person name="Anantharaman K."/>
            <person name="Brown C.T."/>
            <person name="Hug L.A."/>
            <person name="Sharon I."/>
            <person name="Castelle C.J."/>
            <person name="Probst A.J."/>
            <person name="Thomas B.C."/>
            <person name="Singh A."/>
            <person name="Wilkins M.J."/>
            <person name="Karaoz U."/>
            <person name="Brodie E.L."/>
            <person name="Williams K.H."/>
            <person name="Hubbard S.S."/>
            <person name="Banfield J.F."/>
        </authorList>
    </citation>
    <scope>NUCLEOTIDE SEQUENCE [LARGE SCALE GENOMIC DNA]</scope>
    <source>
        <strain evidence="2">RIFCSPLOWO2_12_FULL_64_10</strain>
    </source>
</reference>
<organism evidence="1 2">
    <name type="scientific">Handelsmanbacteria sp. (strain RIFCSPLOWO2_12_FULL_64_10)</name>
    <dbReference type="NCBI Taxonomy" id="1817868"/>
    <lineage>
        <taxon>Bacteria</taxon>
        <taxon>Candidatus Handelsmaniibacteriota</taxon>
    </lineage>
</organism>
<accession>A0A1F6CB20</accession>
<gene>
    <name evidence="1" type="ORF">A3F84_26135</name>
</gene>
<dbReference type="AlphaFoldDB" id="A0A1F6CB20"/>
<comment type="caution">
    <text evidence="1">The sequence shown here is derived from an EMBL/GenBank/DDBJ whole genome shotgun (WGS) entry which is preliminary data.</text>
</comment>
<protein>
    <submittedName>
        <fullName evidence="1">Uncharacterized protein</fullName>
    </submittedName>
</protein>
<proteinExistence type="predicted"/>
<evidence type="ECO:0000313" key="1">
    <source>
        <dbReference type="EMBL" id="OGG46161.1"/>
    </source>
</evidence>
<evidence type="ECO:0000313" key="2">
    <source>
        <dbReference type="Proteomes" id="UP000178606"/>
    </source>
</evidence>
<dbReference type="Proteomes" id="UP000178606">
    <property type="component" value="Unassembled WGS sequence"/>
</dbReference>
<dbReference type="EMBL" id="MFKF01000338">
    <property type="protein sequence ID" value="OGG46161.1"/>
    <property type="molecule type" value="Genomic_DNA"/>
</dbReference>
<sequence length="445" mass="50164">MISWIEHKGIFIHECPLPGERRADHVVPAHPNGVRVSRRRWLVVYATRGFRGVDDDRSIVYQLRDGGFDGPVIKEGMLARSIDDWDPLGDGSQYVRQFGHPVAFGVPKGAVLGGRPAVSANVFVAKWRVCARVLIRDGGYLLWNRHPAELTRQTQAVQWMQFRLNEAEDDIEILQPAQQLRQKGYETGPAFCAADVAYMNQSYVQAVPFNASGTEWMDVNHFDHKDMHHREGGWIAPLRYRFGETRGLYEWVQIGPLIGPGLFEGSIAPYHGDWVIAGRPIKGGPIGWVRTGDPFGSTPEVVYPAEPTTNAPLTIYHYADGVVRLLTGDRNVSPYDNGRNPLYCWEIDPDREFGASNRRVAFDTYAAGVPIPTEHHPLVDMAKLLPHSGGNTQIIAHRVRTCALLANDPEYGRLRRLMPGDFDATAIYWARIHYSEEFPGQWEFE</sequence>
<name>A0A1F6CB20_HANXR</name>